<feature type="compositionally biased region" description="Low complexity" evidence="3">
    <location>
        <begin position="639"/>
        <end position="655"/>
    </location>
</feature>
<dbReference type="InterPro" id="IPR002110">
    <property type="entry name" value="Ankyrin_rpt"/>
</dbReference>
<dbReference type="Gene3D" id="3.30.800.10">
    <property type="entry name" value="Phosphatidylinositol Phosphate Kinase II Beta"/>
    <property type="match status" value="1"/>
</dbReference>
<evidence type="ECO:0000256" key="1">
    <source>
        <dbReference type="PROSITE-ProRule" id="PRU00023"/>
    </source>
</evidence>
<dbReference type="EMBL" id="CAXAMM010041476">
    <property type="protein sequence ID" value="CAK9099600.1"/>
    <property type="molecule type" value="Genomic_DNA"/>
</dbReference>
<dbReference type="SMART" id="SM00248">
    <property type="entry name" value="ANK"/>
    <property type="match status" value="3"/>
</dbReference>
<dbReference type="Gene3D" id="3.30.1520.10">
    <property type="entry name" value="Phox-like domain"/>
    <property type="match status" value="1"/>
</dbReference>
<keyword evidence="2" id="KW-0418">Kinase</keyword>
<dbReference type="Proteomes" id="UP001642464">
    <property type="component" value="Unassembled WGS sequence"/>
</dbReference>
<dbReference type="Gene3D" id="3.30.810.10">
    <property type="entry name" value="2-Layer Sandwich"/>
    <property type="match status" value="2"/>
</dbReference>
<dbReference type="InterPro" id="IPR002498">
    <property type="entry name" value="PInositol-4-P-4/5-kinase_core"/>
</dbReference>
<keyword evidence="1" id="KW-0040">ANK repeat</keyword>
<organism evidence="6 7">
    <name type="scientific">Durusdinium trenchii</name>
    <dbReference type="NCBI Taxonomy" id="1381693"/>
    <lineage>
        <taxon>Eukaryota</taxon>
        <taxon>Sar</taxon>
        <taxon>Alveolata</taxon>
        <taxon>Dinophyceae</taxon>
        <taxon>Suessiales</taxon>
        <taxon>Symbiodiniaceae</taxon>
        <taxon>Durusdinium</taxon>
    </lineage>
</organism>
<feature type="region of interest" description="Disordered" evidence="3">
    <location>
        <begin position="562"/>
        <end position="670"/>
    </location>
</feature>
<dbReference type="InterPro" id="IPR036770">
    <property type="entry name" value="Ankyrin_rpt-contain_sf"/>
</dbReference>
<evidence type="ECO:0000259" key="4">
    <source>
        <dbReference type="PROSITE" id="PS50195"/>
    </source>
</evidence>
<dbReference type="InterPro" id="IPR027484">
    <property type="entry name" value="PInositol-4-P-5-kinase_N"/>
</dbReference>
<keyword evidence="2" id="KW-0547">Nucleotide-binding</keyword>
<dbReference type="SUPFAM" id="SSF56104">
    <property type="entry name" value="SAICAR synthase-like"/>
    <property type="match status" value="3"/>
</dbReference>
<dbReference type="InterPro" id="IPR027483">
    <property type="entry name" value="PInositol-4-P-4/5-kinase_C_sf"/>
</dbReference>
<dbReference type="Pfam" id="PF12796">
    <property type="entry name" value="Ank_2"/>
    <property type="match status" value="1"/>
</dbReference>
<evidence type="ECO:0000313" key="7">
    <source>
        <dbReference type="Proteomes" id="UP001642464"/>
    </source>
</evidence>
<dbReference type="PROSITE" id="PS50297">
    <property type="entry name" value="ANK_REP_REGION"/>
    <property type="match status" value="2"/>
</dbReference>
<dbReference type="InterPro" id="IPR001683">
    <property type="entry name" value="PX_dom"/>
</dbReference>
<evidence type="ECO:0000256" key="3">
    <source>
        <dbReference type="SAM" id="MobiDB-lite"/>
    </source>
</evidence>
<gene>
    <name evidence="6" type="ORF">SCF082_LOCUS46653</name>
</gene>
<accession>A0ABP0RG78</accession>
<feature type="compositionally biased region" description="Polar residues" evidence="3">
    <location>
        <begin position="562"/>
        <end position="578"/>
    </location>
</feature>
<feature type="repeat" description="ANK" evidence="1">
    <location>
        <begin position="119"/>
        <end position="151"/>
    </location>
</feature>
<dbReference type="CDD" id="cd06093">
    <property type="entry name" value="PX_domain"/>
    <property type="match status" value="1"/>
</dbReference>
<proteinExistence type="predicted"/>
<evidence type="ECO:0000256" key="2">
    <source>
        <dbReference type="PROSITE-ProRule" id="PRU00781"/>
    </source>
</evidence>
<dbReference type="SMART" id="SM00312">
    <property type="entry name" value="PX"/>
    <property type="match status" value="1"/>
</dbReference>
<feature type="domain" description="PX" evidence="4">
    <location>
        <begin position="871"/>
        <end position="1010"/>
    </location>
</feature>
<feature type="compositionally biased region" description="Low complexity" evidence="3">
    <location>
        <begin position="1045"/>
        <end position="1072"/>
    </location>
</feature>
<keyword evidence="2" id="KW-0067">ATP-binding</keyword>
<feature type="compositionally biased region" description="Polar residues" evidence="3">
    <location>
        <begin position="595"/>
        <end position="622"/>
    </location>
</feature>
<evidence type="ECO:0000313" key="6">
    <source>
        <dbReference type="EMBL" id="CAK9099600.1"/>
    </source>
</evidence>
<feature type="repeat" description="ANK" evidence="1">
    <location>
        <begin position="51"/>
        <end position="85"/>
    </location>
</feature>
<evidence type="ECO:0008006" key="8">
    <source>
        <dbReference type="Google" id="ProtNLM"/>
    </source>
</evidence>
<dbReference type="PROSITE" id="PS50195">
    <property type="entry name" value="PX"/>
    <property type="match status" value="1"/>
</dbReference>
<dbReference type="InterPro" id="IPR023610">
    <property type="entry name" value="PInositol-4/5-P-5/4-kinase"/>
</dbReference>
<reference evidence="6 7" key="1">
    <citation type="submission" date="2024-02" db="EMBL/GenBank/DDBJ databases">
        <authorList>
            <person name="Chen Y."/>
            <person name="Shah S."/>
            <person name="Dougan E. K."/>
            <person name="Thang M."/>
            <person name="Chan C."/>
        </authorList>
    </citation>
    <scope>NUCLEOTIDE SEQUENCE [LARGE SCALE GENOMIC DNA]</scope>
</reference>
<dbReference type="PANTHER" id="PTHR23086:SF8">
    <property type="entry name" value="PHOSPHATIDYLINOSITOL 5-PHOSPHATE 4-KINASE, ISOFORM A"/>
    <property type="match status" value="1"/>
</dbReference>
<feature type="repeat" description="ANK" evidence="1">
    <location>
        <begin position="86"/>
        <end position="118"/>
    </location>
</feature>
<dbReference type="PROSITE" id="PS51455">
    <property type="entry name" value="PIPK"/>
    <property type="match status" value="1"/>
</dbReference>
<protein>
    <recommendedName>
        <fullName evidence="8">1-phosphatidylinositol-4-phosphate 5-kinase</fullName>
    </recommendedName>
</protein>
<feature type="domain" description="PIPK" evidence="5">
    <location>
        <begin position="364"/>
        <end position="1181"/>
    </location>
</feature>
<feature type="region of interest" description="Disordered" evidence="3">
    <location>
        <begin position="1024"/>
        <end position="1092"/>
    </location>
</feature>
<dbReference type="SUPFAM" id="SSF64268">
    <property type="entry name" value="PX domain"/>
    <property type="match status" value="1"/>
</dbReference>
<dbReference type="InterPro" id="IPR036871">
    <property type="entry name" value="PX_dom_sf"/>
</dbReference>
<dbReference type="CDD" id="cd00139">
    <property type="entry name" value="PIPKc"/>
    <property type="match status" value="1"/>
</dbReference>
<evidence type="ECO:0000259" key="5">
    <source>
        <dbReference type="PROSITE" id="PS51455"/>
    </source>
</evidence>
<dbReference type="PROSITE" id="PS50088">
    <property type="entry name" value="ANK_REPEAT"/>
    <property type="match status" value="3"/>
</dbReference>
<feature type="compositionally biased region" description="Polar residues" evidence="3">
    <location>
        <begin position="753"/>
        <end position="762"/>
    </location>
</feature>
<feature type="region of interest" description="Disordered" evidence="3">
    <location>
        <begin position="736"/>
        <end position="769"/>
    </location>
</feature>
<sequence>METALQPVVFAMALTPAPMEMREAIERGDEQRVRELVGRERAMVDRAVTNMNFTPLNFALHASVRQDQLARVLLQLGADPNISASNGLAPLSSAARAGWVDICAELLRKGAKVDHQAASGWTALMIAACYGQWRIVQLLVDYGAEVDLANEQSSFNALMVGSQHVYVRDHIPVYTASDLLKGIQILYAAGASLSKRTTKPDTEEGGPAAGVTAHEIAQHWEMTEAVEFYEFVEESEMARMLMNHGRASRAVVVTFFNEGLRTRQDCLGLDDAQLAKLGLQDARGRAKLLAKLDDRPYKPRFSRLSKRLSRVLGLRSSGAGASGGAVELQSAGLGWFAPQRQRSDQVVPGRAAVAFAELLDQNEGDQEEESTLGRILSHGIRLALTQDNLQPRRGILKSDFAQQVVHQPYLELQNGKGVQYRFTDWSPVVFRNFRETQSIPYEEFLDSLGSQPLRGGRTGSGKSGAIFFKSADGKYVIKELKRSERDTLLRILQSMVQYMTAYPFTFLPRFVGLYSVDPINDAVPQSMSIVVMTNVLDFPRKTQGDSNLLFNEVYDLKGSVHNRFTSSPQQRSLSQTGSAGRMLSRKMSADAMTTPLRTPQANSQKLHRTNSSPPAASFSTPRVGSEASLHEEDKPPIFRCRSSSTSESRSTPGSTNTIARRGSTGTTPPDKLFVLKDLNLRSKFTVGPDRKALLMRQLQFDVEWLEKHNLMDYSFLLGVASSERLDSPFVSAHRHSRTSKSCNNTPDLAMSTGRKSASNLQTPCAPPRDPEVDPGATIPFPQFTPGPKGLLARGDQTCDADTTGSLTPIASVPADAIALAEADVEDEEHEEEDDDPEVDSELGAILRRNKLQRSESAALLPENATANIKLIGHGKAKRSRESSTIFRQSCTTYTFLVTRTSPMTLPGSPNEGAASAKTPDKASNEWIVFRRYKDFEKLQRGLQDELKSANSALKLPPLPRKARIGFMEPEFVRKREKELQNWIQSILSLVGYRVDSPMLHQFLTLKANRCPPKWNAEENLRQLVHRRTSSPIGTSQDSGGDGRSARASPAQASTSASSASHLHGRQQSAARSSSRRDQPKSGRLVNKMHPNSEENATLWESLGGERHQSFGAQKRSVSAKGSSVDQEVQLFVGIIDILQEFNLSKKLESVFKGLTQHADGISAVDPERYGERFLSFVDDFVFE</sequence>
<dbReference type="Pfam" id="PF00787">
    <property type="entry name" value="PX"/>
    <property type="match status" value="1"/>
</dbReference>
<name>A0ABP0RG78_9DINO</name>
<comment type="caution">
    <text evidence="6">The sequence shown here is derived from an EMBL/GenBank/DDBJ whole genome shotgun (WGS) entry which is preliminary data.</text>
</comment>
<dbReference type="Gene3D" id="1.25.40.20">
    <property type="entry name" value="Ankyrin repeat-containing domain"/>
    <property type="match status" value="1"/>
</dbReference>
<dbReference type="SMART" id="SM00330">
    <property type="entry name" value="PIPKc"/>
    <property type="match status" value="1"/>
</dbReference>
<keyword evidence="7" id="KW-1185">Reference proteome</keyword>
<keyword evidence="2" id="KW-0808">Transferase</keyword>
<dbReference type="PANTHER" id="PTHR23086">
    <property type="entry name" value="PHOSPHATIDYLINOSITOL-4-PHOSPHATE 5-KINASE"/>
    <property type="match status" value="1"/>
</dbReference>
<feature type="compositionally biased region" description="Polar residues" evidence="3">
    <location>
        <begin position="1029"/>
        <end position="1038"/>
    </location>
</feature>
<dbReference type="SUPFAM" id="SSF48403">
    <property type="entry name" value="Ankyrin repeat"/>
    <property type="match status" value="1"/>
</dbReference>
<dbReference type="Pfam" id="PF01504">
    <property type="entry name" value="PIP5K"/>
    <property type="match status" value="2"/>
</dbReference>